<evidence type="ECO:0000256" key="2">
    <source>
        <dbReference type="ARBA" id="ARBA00023125"/>
    </source>
</evidence>
<dbReference type="InterPro" id="IPR001647">
    <property type="entry name" value="HTH_TetR"/>
</dbReference>
<evidence type="ECO:0000313" key="7">
    <source>
        <dbReference type="EMBL" id="RVQ64756.1"/>
    </source>
</evidence>
<gene>
    <name evidence="7" type="ORF">EKN06_15025</name>
</gene>
<evidence type="ECO:0000259" key="6">
    <source>
        <dbReference type="PROSITE" id="PS50977"/>
    </source>
</evidence>
<evidence type="ECO:0000256" key="3">
    <source>
        <dbReference type="ARBA" id="ARBA00023163"/>
    </source>
</evidence>
<evidence type="ECO:0000256" key="5">
    <source>
        <dbReference type="SAM" id="MobiDB-lite"/>
    </source>
</evidence>
<dbReference type="InterPro" id="IPR050109">
    <property type="entry name" value="HTH-type_TetR-like_transc_reg"/>
</dbReference>
<reference evidence="7 8" key="1">
    <citation type="submission" date="2018-12" db="EMBL/GenBank/DDBJ databases">
        <title>Croceicoccus ponticola sp. nov., a lipolytic bacterium isolated from seawater.</title>
        <authorList>
            <person name="Yoon J.-H."/>
        </authorList>
    </citation>
    <scope>NUCLEOTIDE SEQUENCE [LARGE SCALE GENOMIC DNA]</scope>
    <source>
        <strain evidence="7 8">GM-16</strain>
    </source>
</reference>
<organism evidence="7 8">
    <name type="scientific">Croceicoccus ponticola</name>
    <dbReference type="NCBI Taxonomy" id="2217664"/>
    <lineage>
        <taxon>Bacteria</taxon>
        <taxon>Pseudomonadati</taxon>
        <taxon>Pseudomonadota</taxon>
        <taxon>Alphaproteobacteria</taxon>
        <taxon>Sphingomonadales</taxon>
        <taxon>Erythrobacteraceae</taxon>
        <taxon>Croceicoccus</taxon>
    </lineage>
</organism>
<dbReference type="Proteomes" id="UP000283003">
    <property type="component" value="Unassembled WGS sequence"/>
</dbReference>
<feature type="domain" description="HTH tetR-type" evidence="6">
    <location>
        <begin position="36"/>
        <end position="96"/>
    </location>
</feature>
<protein>
    <submittedName>
        <fullName evidence="7">TetR/AcrR family transcriptional regulator</fullName>
    </submittedName>
</protein>
<dbReference type="PANTHER" id="PTHR30055">
    <property type="entry name" value="HTH-TYPE TRANSCRIPTIONAL REGULATOR RUTR"/>
    <property type="match status" value="1"/>
</dbReference>
<keyword evidence="2 4" id="KW-0238">DNA-binding</keyword>
<keyword evidence="3" id="KW-0804">Transcription</keyword>
<dbReference type="Pfam" id="PF00440">
    <property type="entry name" value="TetR_N"/>
    <property type="match status" value="1"/>
</dbReference>
<keyword evidence="8" id="KW-1185">Reference proteome</keyword>
<keyword evidence="1" id="KW-0805">Transcription regulation</keyword>
<dbReference type="GO" id="GO:0000976">
    <property type="term" value="F:transcription cis-regulatory region binding"/>
    <property type="evidence" value="ECO:0007669"/>
    <property type="project" value="TreeGrafter"/>
</dbReference>
<dbReference type="OrthoDB" id="9816296at2"/>
<dbReference type="PANTHER" id="PTHR30055:SF234">
    <property type="entry name" value="HTH-TYPE TRANSCRIPTIONAL REGULATOR BETI"/>
    <property type="match status" value="1"/>
</dbReference>
<accession>A0A437GU97</accession>
<dbReference type="EMBL" id="RXOL01000012">
    <property type="protein sequence ID" value="RVQ64756.1"/>
    <property type="molecule type" value="Genomic_DNA"/>
</dbReference>
<dbReference type="PRINTS" id="PR00455">
    <property type="entry name" value="HTHTETR"/>
</dbReference>
<dbReference type="SUPFAM" id="SSF46689">
    <property type="entry name" value="Homeodomain-like"/>
    <property type="match status" value="1"/>
</dbReference>
<feature type="region of interest" description="Disordered" evidence="5">
    <location>
        <begin position="1"/>
        <end position="26"/>
    </location>
</feature>
<dbReference type="InterPro" id="IPR009057">
    <property type="entry name" value="Homeodomain-like_sf"/>
</dbReference>
<proteinExistence type="predicted"/>
<dbReference type="GO" id="GO:0003700">
    <property type="term" value="F:DNA-binding transcription factor activity"/>
    <property type="evidence" value="ECO:0007669"/>
    <property type="project" value="TreeGrafter"/>
</dbReference>
<sequence length="230" mass="25439">MAISGARAKNTIKTTPARDIAPRGSGGATLQAAKAAQTRKRLIDATVRCLVKYGYAKTTTPRVAEEAGLSRGAMMHHYENGAALIKATIIELHERRLRAFRRAADKPDHDVVNLVETYWAQVQKPAFIAFHELAVAARTDKELAAIMQPLQDEFSDRFNTQAETLFPEWREFPERFDLAMTLSQTILEGMAIAVQTGAISPAKVPPMLVHLEDQIRALMPTVFDTGRPTS</sequence>
<evidence type="ECO:0000313" key="8">
    <source>
        <dbReference type="Proteomes" id="UP000283003"/>
    </source>
</evidence>
<dbReference type="Gene3D" id="1.10.357.10">
    <property type="entry name" value="Tetracycline Repressor, domain 2"/>
    <property type="match status" value="1"/>
</dbReference>
<evidence type="ECO:0000256" key="1">
    <source>
        <dbReference type="ARBA" id="ARBA00023015"/>
    </source>
</evidence>
<name>A0A437GU97_9SPHN</name>
<dbReference type="PROSITE" id="PS50977">
    <property type="entry name" value="HTH_TETR_2"/>
    <property type="match status" value="1"/>
</dbReference>
<evidence type="ECO:0000256" key="4">
    <source>
        <dbReference type="PROSITE-ProRule" id="PRU00335"/>
    </source>
</evidence>
<feature type="DNA-binding region" description="H-T-H motif" evidence="4">
    <location>
        <begin position="59"/>
        <end position="78"/>
    </location>
</feature>
<comment type="caution">
    <text evidence="7">The sequence shown here is derived from an EMBL/GenBank/DDBJ whole genome shotgun (WGS) entry which is preliminary data.</text>
</comment>
<dbReference type="AlphaFoldDB" id="A0A437GU97"/>